<evidence type="ECO:0000313" key="4">
    <source>
        <dbReference type="Proteomes" id="UP000189970"/>
    </source>
</evidence>
<keyword evidence="4" id="KW-1185">Reference proteome</keyword>
<feature type="transmembrane region" description="Helical" evidence="2">
    <location>
        <begin position="18"/>
        <end position="36"/>
    </location>
</feature>
<feature type="transmembrane region" description="Helical" evidence="2">
    <location>
        <begin position="48"/>
        <end position="71"/>
    </location>
</feature>
<gene>
    <name evidence="3" type="ORF">BW731_07560</name>
</gene>
<evidence type="ECO:0000313" key="3">
    <source>
        <dbReference type="EMBL" id="OPF88039.1"/>
    </source>
</evidence>
<sequence length="315" mass="36760">MEKENVGYKIKEMMRTEWFLIISLIVFFPLGLFLLWKNNRYGKKTKVALSIILPLKFIWFILMWIFLIRIIDVNQQLREQIRFAYGDIDKQKSLYYDYKEKMSPYEQLADADLEKQQKNVEIAQKVSNQLSTLPSVTLISLEHKEKVELAKKAYEQLNDEQKAYVDGTVINELSDKIKELEDKAKKEEDERKKQKEEQDKRAKEKAEEDAKGYDTGITYQQLARTPDDYMMKKVKFSGKVVQVLENDKDTQLRIAVDGNHDTIVYAEYESKLVSSRVLEDDYITISGYSMGLLSYKSTIGGTITIPSIVVKKVEQ</sequence>
<evidence type="ECO:0000256" key="1">
    <source>
        <dbReference type="SAM" id="MobiDB-lite"/>
    </source>
</evidence>
<dbReference type="EMBL" id="MVAB01000001">
    <property type="protein sequence ID" value="OPF88039.1"/>
    <property type="molecule type" value="Genomic_DNA"/>
</dbReference>
<name>A0A1V4DHS8_9ENTE</name>
<dbReference type="RefSeq" id="WP_079347027.1">
    <property type="nucleotide sequence ID" value="NZ_MVAB01000001.1"/>
</dbReference>
<feature type="region of interest" description="Disordered" evidence="1">
    <location>
        <begin position="183"/>
        <end position="210"/>
    </location>
</feature>
<protein>
    <recommendedName>
        <fullName evidence="5">TcdA-E operon negative regulator</fullName>
    </recommendedName>
</protein>
<keyword evidence="2" id="KW-0812">Transmembrane</keyword>
<dbReference type="AlphaFoldDB" id="A0A1V4DHS8"/>
<keyword evidence="2" id="KW-1133">Transmembrane helix</keyword>
<keyword evidence="2" id="KW-0472">Membrane</keyword>
<organism evidence="3 4">
    <name type="scientific">Vagococcus martis</name>
    <dbReference type="NCBI Taxonomy" id="1768210"/>
    <lineage>
        <taxon>Bacteria</taxon>
        <taxon>Bacillati</taxon>
        <taxon>Bacillota</taxon>
        <taxon>Bacilli</taxon>
        <taxon>Lactobacillales</taxon>
        <taxon>Enterococcaceae</taxon>
        <taxon>Vagococcus</taxon>
    </lineage>
</organism>
<evidence type="ECO:0000256" key="2">
    <source>
        <dbReference type="SAM" id="Phobius"/>
    </source>
</evidence>
<proteinExistence type="predicted"/>
<accession>A0A1V4DHS8</accession>
<dbReference type="Proteomes" id="UP000189970">
    <property type="component" value="Unassembled WGS sequence"/>
</dbReference>
<evidence type="ECO:0008006" key="5">
    <source>
        <dbReference type="Google" id="ProtNLM"/>
    </source>
</evidence>
<reference evidence="3 4" key="1">
    <citation type="submission" date="2017-02" db="EMBL/GenBank/DDBJ databases">
        <title>Vagococcus cremeus sp. nov., isolated from the small intestine of a marten, Martes flavigula.</title>
        <authorList>
            <person name="Tak E.J."/>
            <person name="Bae J.-W."/>
        </authorList>
    </citation>
    <scope>NUCLEOTIDE SEQUENCE [LARGE SCALE GENOMIC DNA]</scope>
    <source>
        <strain evidence="3 4">D7T301</strain>
    </source>
</reference>
<comment type="caution">
    <text evidence="3">The sequence shown here is derived from an EMBL/GenBank/DDBJ whole genome shotgun (WGS) entry which is preliminary data.</text>
</comment>